<feature type="domain" description="T6SS Phospholipase effector Tle1-like catalytic" evidence="2">
    <location>
        <begin position="4"/>
        <end position="212"/>
    </location>
</feature>
<protein>
    <submittedName>
        <fullName evidence="3">Uncharacterized protein (DUF2235 family)</fullName>
    </submittedName>
</protein>
<dbReference type="Proteomes" id="UP000532010">
    <property type="component" value="Unassembled WGS sequence"/>
</dbReference>
<feature type="transmembrane region" description="Helical" evidence="1">
    <location>
        <begin position="240"/>
        <end position="260"/>
    </location>
</feature>
<dbReference type="RefSeq" id="WP_183450726.1">
    <property type="nucleotide sequence ID" value="NZ_JACHWB010000003.1"/>
</dbReference>
<accession>A0A7W4VLX7</accession>
<sequence>MAGKNILIFSDGTGQAGGLLPDERRSNIYKLFRATRIGPDSSIDPAEQVAFYDPGLGSQPLGYGTVQRIWRWVYNTVSQAMGLGLTANIIDCYAAILTLWEPGDRIYLFGFSRGAYTVRCLGAVLGLCGVPTTMKDGSPLRRDPKTTRAIADEAVKEVYQHVSSPKDEAYLEQRKALAARFRAQYGSDANGKANAIPYFIGVFDTVAALGSYGLMAGLALAAVAIMAALAWLLSLLAQTFWFWFWLLAIAAVVLGLIGFLKTYVKYAVGLEGYTFWETLHVTHLKMKFYDNQLNPDVLYAKHALSIDENRADFERVPWTNEGMDDAGGRFEQIWFAGNHSDVGGSYPENESRLSDVALQWMVEAAQAVPHGIRIDGDVLQLYPSPAGAQHDECKTGRFGYLWEKGRRIVPDDAVLHPSVKERFEQPQVLHYDEMKPYRPENLRHHRDVEQYYEDGSEIG</sequence>
<comment type="caution">
    <text evidence="3">The sequence shown here is derived from an EMBL/GenBank/DDBJ whole genome shotgun (WGS) entry which is preliminary data.</text>
</comment>
<reference evidence="3 4" key="1">
    <citation type="submission" date="2020-08" db="EMBL/GenBank/DDBJ databases">
        <title>The Agave Microbiome: Exploring the role of microbial communities in plant adaptations to desert environments.</title>
        <authorList>
            <person name="Partida-Martinez L.P."/>
        </authorList>
    </citation>
    <scope>NUCLEOTIDE SEQUENCE [LARGE SCALE GENOMIC DNA]</scope>
    <source>
        <strain evidence="3 4">AT3.9</strain>
    </source>
</reference>
<dbReference type="PANTHER" id="PTHR33840">
    <property type="match status" value="1"/>
</dbReference>
<name>A0A7W4VLX7_9HYPH</name>
<keyword evidence="1" id="KW-0812">Transmembrane</keyword>
<dbReference type="AlphaFoldDB" id="A0A7W4VLX7"/>
<keyword evidence="1" id="KW-0472">Membrane</keyword>
<organism evidence="3 4">
    <name type="scientific">Microvirga lupini</name>
    <dbReference type="NCBI Taxonomy" id="420324"/>
    <lineage>
        <taxon>Bacteria</taxon>
        <taxon>Pseudomonadati</taxon>
        <taxon>Pseudomonadota</taxon>
        <taxon>Alphaproteobacteria</taxon>
        <taxon>Hyphomicrobiales</taxon>
        <taxon>Methylobacteriaceae</taxon>
        <taxon>Microvirga</taxon>
    </lineage>
</organism>
<dbReference type="PANTHER" id="PTHR33840:SF1">
    <property type="entry name" value="TLE1 PHOSPHOLIPASE DOMAIN-CONTAINING PROTEIN"/>
    <property type="match status" value="1"/>
</dbReference>
<gene>
    <name evidence="3" type="ORF">FHR70_002606</name>
</gene>
<evidence type="ECO:0000313" key="3">
    <source>
        <dbReference type="EMBL" id="MBB3019541.1"/>
    </source>
</evidence>
<evidence type="ECO:0000256" key="1">
    <source>
        <dbReference type="SAM" id="Phobius"/>
    </source>
</evidence>
<keyword evidence="1" id="KW-1133">Transmembrane helix</keyword>
<evidence type="ECO:0000259" key="2">
    <source>
        <dbReference type="Pfam" id="PF09994"/>
    </source>
</evidence>
<keyword evidence="4" id="KW-1185">Reference proteome</keyword>
<feature type="transmembrane region" description="Helical" evidence="1">
    <location>
        <begin position="212"/>
        <end position="234"/>
    </location>
</feature>
<dbReference type="EMBL" id="JACHWB010000003">
    <property type="protein sequence ID" value="MBB3019541.1"/>
    <property type="molecule type" value="Genomic_DNA"/>
</dbReference>
<proteinExistence type="predicted"/>
<dbReference type="InterPro" id="IPR018712">
    <property type="entry name" value="Tle1-like_cat"/>
</dbReference>
<dbReference type="Pfam" id="PF09994">
    <property type="entry name" value="T6SS_Tle1-like_cat"/>
    <property type="match status" value="2"/>
</dbReference>
<feature type="domain" description="T6SS Phospholipase effector Tle1-like catalytic" evidence="2">
    <location>
        <begin position="280"/>
        <end position="363"/>
    </location>
</feature>
<evidence type="ECO:0000313" key="4">
    <source>
        <dbReference type="Proteomes" id="UP000532010"/>
    </source>
</evidence>